<dbReference type="KEGG" id="ole:K0B96_10835"/>
<accession>A0A8F9XK42</accession>
<evidence type="ECO:0000313" key="1">
    <source>
        <dbReference type="EMBL" id="QYM77816.1"/>
    </source>
</evidence>
<keyword evidence="2" id="KW-1185">Reference proteome</keyword>
<protein>
    <submittedName>
        <fullName evidence="1">SIR2 family protein</fullName>
    </submittedName>
</protein>
<gene>
    <name evidence="1" type="ORF">K0B96_10835</name>
</gene>
<dbReference type="Pfam" id="PF13289">
    <property type="entry name" value="SIR2_2"/>
    <property type="match status" value="1"/>
</dbReference>
<proteinExistence type="predicted"/>
<evidence type="ECO:0000313" key="2">
    <source>
        <dbReference type="Proteomes" id="UP000825051"/>
    </source>
</evidence>
<dbReference type="EMBL" id="CP080507">
    <property type="protein sequence ID" value="QYM77816.1"/>
    <property type="molecule type" value="Genomic_DNA"/>
</dbReference>
<reference evidence="1" key="1">
    <citation type="submission" date="2021-08" db="EMBL/GenBank/DDBJ databases">
        <title>Genome of a novel bacterium of the phylum Verrucomicrobia, Oleiharenicola sp. KSB-15.</title>
        <authorList>
            <person name="Chung J.-H."/>
            <person name="Ahn J.-H."/>
            <person name="Yoon Y."/>
            <person name="Kim D.-Y."/>
            <person name="An S.-H."/>
            <person name="Park I."/>
            <person name="Yeon J."/>
        </authorList>
    </citation>
    <scope>NUCLEOTIDE SEQUENCE</scope>
    <source>
        <strain evidence="1">KSB-15</strain>
    </source>
</reference>
<sequence>MTRKEFNDKCIEDLIAAEFPQRVAVIGSGPSTPYVPSMGALKDALAKACNVQGIADEYPWNFCERAFVANPEAYFSAIGTSFDAEAPLWDPRAYRHLVQIPFKSYVTFNYDRLLPRAFFERYPDSSHLFTVYPSRHGDGLTTQPCDLEHRRRLVAVHGYADPANPNWSRQIILKRSDYNHYYADPKTGHHLFNWWKNLLTHLPCVFIGMSLHEPGLFRVVEQLRKDDHPKLTGLKHIHLVNVEWAEDDPDEQALGSTFGVFQKIAYDQVDHRHSGLLQVLDAFSHLGIKDPSPSLPQIPPITATETFPF</sequence>
<name>A0A8F9XK42_9BACT</name>
<dbReference type="Proteomes" id="UP000825051">
    <property type="component" value="Chromosome"/>
</dbReference>
<dbReference type="RefSeq" id="WP_220160920.1">
    <property type="nucleotide sequence ID" value="NZ_CP080507.1"/>
</dbReference>
<dbReference type="AlphaFoldDB" id="A0A8F9XK42"/>
<organism evidence="1 2">
    <name type="scientific">Horticoccus luteus</name>
    <dbReference type="NCBI Taxonomy" id="2862869"/>
    <lineage>
        <taxon>Bacteria</taxon>
        <taxon>Pseudomonadati</taxon>
        <taxon>Verrucomicrobiota</taxon>
        <taxon>Opitutia</taxon>
        <taxon>Opitutales</taxon>
        <taxon>Opitutaceae</taxon>
        <taxon>Horticoccus</taxon>
    </lineage>
</organism>